<dbReference type="InterPro" id="IPR056411">
    <property type="entry name" value="CysS_C"/>
</dbReference>
<keyword evidence="6 13" id="KW-0479">Metal-binding</keyword>
<dbReference type="SUPFAM" id="SSF47323">
    <property type="entry name" value="Anticodon-binding domain of a subclass of class I aminoacyl-tRNA synthetases"/>
    <property type="match status" value="1"/>
</dbReference>
<evidence type="ECO:0000256" key="5">
    <source>
        <dbReference type="ARBA" id="ARBA00022598"/>
    </source>
</evidence>
<feature type="modified residue" description="Phosphoserine" evidence="13">
    <location>
        <position position="269"/>
    </location>
</feature>
<keyword evidence="13" id="KW-0597">Phosphoprotein</keyword>
<keyword evidence="10 13" id="KW-0648">Protein biosynthesis</keyword>
<evidence type="ECO:0000256" key="7">
    <source>
        <dbReference type="ARBA" id="ARBA00022741"/>
    </source>
</evidence>
<evidence type="ECO:0000256" key="4">
    <source>
        <dbReference type="ARBA" id="ARBA00022490"/>
    </source>
</evidence>
<feature type="binding site" evidence="13">
    <location>
        <position position="28"/>
    </location>
    <ligand>
        <name>Zn(2+)</name>
        <dbReference type="ChEBI" id="CHEBI:29105"/>
    </ligand>
</feature>
<dbReference type="EMBL" id="LSKU01000001">
    <property type="protein sequence ID" value="KXG44882.1"/>
    <property type="molecule type" value="Genomic_DNA"/>
</dbReference>
<evidence type="ECO:0000256" key="3">
    <source>
        <dbReference type="ARBA" id="ARBA00011245"/>
    </source>
</evidence>
<comment type="cofactor">
    <cofactor evidence="13">
        <name>Zn(2+)</name>
        <dbReference type="ChEBI" id="CHEBI:29105"/>
    </cofactor>
    <text evidence="13">Binds 1 zinc ion per subunit.</text>
</comment>
<dbReference type="GO" id="GO:0005524">
    <property type="term" value="F:ATP binding"/>
    <property type="evidence" value="ECO:0007669"/>
    <property type="project" value="UniProtKB-UniRule"/>
</dbReference>
<dbReference type="OrthoDB" id="9815130at2"/>
<evidence type="ECO:0000256" key="9">
    <source>
        <dbReference type="ARBA" id="ARBA00022840"/>
    </source>
</evidence>
<dbReference type="GO" id="GO:0008270">
    <property type="term" value="F:zinc ion binding"/>
    <property type="evidence" value="ECO:0007669"/>
    <property type="project" value="UniProtKB-UniRule"/>
</dbReference>
<dbReference type="InterPro" id="IPR014729">
    <property type="entry name" value="Rossmann-like_a/b/a_fold"/>
</dbReference>
<keyword evidence="7 13" id="KW-0547">Nucleotide-binding</keyword>
<dbReference type="Gene3D" id="3.40.50.620">
    <property type="entry name" value="HUPs"/>
    <property type="match status" value="1"/>
</dbReference>
<dbReference type="InterPro" id="IPR024909">
    <property type="entry name" value="Cys-tRNA/MSH_ligase"/>
</dbReference>
<dbReference type="GO" id="GO:0006423">
    <property type="term" value="P:cysteinyl-tRNA aminoacylation"/>
    <property type="evidence" value="ECO:0007669"/>
    <property type="project" value="UniProtKB-UniRule"/>
</dbReference>
<dbReference type="FunFam" id="3.40.50.620:FF:000009">
    <property type="entry name" value="Cysteine--tRNA ligase"/>
    <property type="match status" value="1"/>
</dbReference>
<evidence type="ECO:0000256" key="6">
    <source>
        <dbReference type="ARBA" id="ARBA00022723"/>
    </source>
</evidence>
<organism evidence="15 16">
    <name type="scientific">Tepidibacillus decaturensis</name>
    <dbReference type="NCBI Taxonomy" id="1413211"/>
    <lineage>
        <taxon>Bacteria</taxon>
        <taxon>Bacillati</taxon>
        <taxon>Bacillota</taxon>
        <taxon>Bacilli</taxon>
        <taxon>Bacillales</taxon>
        <taxon>Bacillaceae</taxon>
        <taxon>Tepidibacillus</taxon>
    </lineage>
</organism>
<dbReference type="PRINTS" id="PR00983">
    <property type="entry name" value="TRNASYNTHCYS"/>
</dbReference>
<dbReference type="Gene3D" id="1.20.120.1910">
    <property type="entry name" value="Cysteine-tRNA ligase, C-terminal anti-codon recognition domain"/>
    <property type="match status" value="1"/>
</dbReference>
<dbReference type="InterPro" id="IPR015803">
    <property type="entry name" value="Cys-tRNA-ligase"/>
</dbReference>
<feature type="binding site" evidence="13">
    <location>
        <position position="208"/>
    </location>
    <ligand>
        <name>Zn(2+)</name>
        <dbReference type="ChEBI" id="CHEBI:29105"/>
    </ligand>
</feature>
<protein>
    <recommendedName>
        <fullName evidence="13">Cysteine--tRNA ligase</fullName>
        <ecNumber evidence="13">6.1.1.16</ecNumber>
    </recommendedName>
    <alternativeName>
        <fullName evidence="13">Cysteinyl-tRNA synthetase</fullName>
        <shortName evidence="13">CysRS</shortName>
    </alternativeName>
</protein>
<reference evidence="15 16" key="1">
    <citation type="submission" date="2016-02" db="EMBL/GenBank/DDBJ databases">
        <title>Draft Genome for Tepidibacillus decaturensis nov. sp. Strain Z9, an Anaerobic, Moderately Thermophilic and Heterotrophic Bacterium from Deep Subsurface of the Illinois Basin, USA.</title>
        <authorList>
            <person name="Dong Y."/>
            <person name="Chang J.Y."/>
            <person name="Sanford R."/>
            <person name="Fouke B.W."/>
        </authorList>
    </citation>
    <scope>NUCLEOTIDE SEQUENCE [LARGE SCALE GENOMIC DNA]</scope>
    <source>
        <strain evidence="15 16">Z9</strain>
    </source>
</reference>
<dbReference type="SMART" id="SM00840">
    <property type="entry name" value="DALR_2"/>
    <property type="match status" value="1"/>
</dbReference>
<comment type="catalytic activity">
    <reaction evidence="12 13">
        <text>tRNA(Cys) + L-cysteine + ATP = L-cysteinyl-tRNA(Cys) + AMP + diphosphate</text>
        <dbReference type="Rhea" id="RHEA:17773"/>
        <dbReference type="Rhea" id="RHEA-COMP:9661"/>
        <dbReference type="Rhea" id="RHEA-COMP:9679"/>
        <dbReference type="ChEBI" id="CHEBI:30616"/>
        <dbReference type="ChEBI" id="CHEBI:33019"/>
        <dbReference type="ChEBI" id="CHEBI:35235"/>
        <dbReference type="ChEBI" id="CHEBI:78442"/>
        <dbReference type="ChEBI" id="CHEBI:78517"/>
        <dbReference type="ChEBI" id="CHEBI:456215"/>
        <dbReference type="EC" id="6.1.1.16"/>
    </reaction>
</comment>
<dbReference type="AlphaFoldDB" id="A0A135L7B6"/>
<dbReference type="PANTHER" id="PTHR10890:SF3">
    <property type="entry name" value="CYSTEINE--TRNA LIGASE, CYTOPLASMIC"/>
    <property type="match status" value="1"/>
</dbReference>
<comment type="subcellular location">
    <subcellularLocation>
        <location evidence="1 13">Cytoplasm</location>
    </subcellularLocation>
</comment>
<comment type="similarity">
    <text evidence="2 13">Belongs to the class-I aminoacyl-tRNA synthetase family.</text>
</comment>
<evidence type="ECO:0000313" key="16">
    <source>
        <dbReference type="Proteomes" id="UP000070352"/>
    </source>
</evidence>
<proteinExistence type="inferred from homology"/>
<dbReference type="Pfam" id="PF09190">
    <property type="entry name" value="DALR_2"/>
    <property type="match status" value="1"/>
</dbReference>
<keyword evidence="8 13" id="KW-0862">Zinc</keyword>
<dbReference type="CDD" id="cd00672">
    <property type="entry name" value="CysRS_core"/>
    <property type="match status" value="1"/>
</dbReference>
<dbReference type="NCBIfam" id="TIGR00435">
    <property type="entry name" value="cysS"/>
    <property type="match status" value="1"/>
</dbReference>
<dbReference type="Pfam" id="PF23493">
    <property type="entry name" value="CysS_C"/>
    <property type="match status" value="1"/>
</dbReference>
<dbReference type="SUPFAM" id="SSF52374">
    <property type="entry name" value="Nucleotidylyl transferase"/>
    <property type="match status" value="1"/>
</dbReference>
<dbReference type="HAMAP" id="MF_00041">
    <property type="entry name" value="Cys_tRNA_synth"/>
    <property type="match status" value="1"/>
</dbReference>
<evidence type="ECO:0000256" key="2">
    <source>
        <dbReference type="ARBA" id="ARBA00005594"/>
    </source>
</evidence>
<dbReference type="InterPro" id="IPR015273">
    <property type="entry name" value="Cys-tRNA-synt_Ia_DALR"/>
</dbReference>
<evidence type="ECO:0000256" key="11">
    <source>
        <dbReference type="ARBA" id="ARBA00023146"/>
    </source>
</evidence>
<dbReference type="EC" id="6.1.1.16" evidence="13"/>
<dbReference type="Pfam" id="PF01406">
    <property type="entry name" value="tRNA-synt_1e"/>
    <property type="match status" value="1"/>
</dbReference>
<gene>
    <name evidence="13" type="primary">cysS</name>
    <name evidence="15" type="ORF">U473_13295</name>
</gene>
<keyword evidence="4 13" id="KW-0963">Cytoplasm</keyword>
<name>A0A135L7B6_9BACI</name>
<evidence type="ECO:0000259" key="14">
    <source>
        <dbReference type="SMART" id="SM00840"/>
    </source>
</evidence>
<dbReference type="STRING" id="1413211.U473_13295"/>
<comment type="subunit">
    <text evidence="3 13">Monomer.</text>
</comment>
<keyword evidence="11 13" id="KW-0030">Aminoacyl-tRNA synthetase</keyword>
<feature type="domain" description="Cysteinyl-tRNA synthetase class Ia DALR" evidence="14">
    <location>
        <begin position="352"/>
        <end position="411"/>
    </location>
</feature>
<keyword evidence="9 13" id="KW-0067">ATP-binding</keyword>
<evidence type="ECO:0000256" key="10">
    <source>
        <dbReference type="ARBA" id="ARBA00022917"/>
    </source>
</evidence>
<dbReference type="InterPro" id="IPR009080">
    <property type="entry name" value="tRNAsynth_Ia_anticodon-bd"/>
</dbReference>
<keyword evidence="16" id="KW-1185">Reference proteome</keyword>
<evidence type="ECO:0000256" key="13">
    <source>
        <dbReference type="HAMAP-Rule" id="MF_00041"/>
    </source>
</evidence>
<feature type="binding site" evidence="13">
    <location>
        <position position="268"/>
    </location>
    <ligand>
        <name>ATP</name>
        <dbReference type="ChEBI" id="CHEBI:30616"/>
    </ligand>
</feature>
<feature type="binding site" evidence="13">
    <location>
        <position position="237"/>
    </location>
    <ligand>
        <name>Zn(2+)</name>
        <dbReference type="ChEBI" id="CHEBI:29105"/>
    </ligand>
</feature>
<sequence length="468" mass="54551">MIQIYNTLTRKKGVFKPIQEGKVSMYVCGPTVYNLIHLGNARPLIVFDTVRRYLEYKGYEVNYVQNFTDIDDKIINKANELKKEVKEISEGFIQEFLVDAKALNIRQANVNPKVTENIDEIKNFIQELVNQNAAYEKEGDVYFKTEAFEGYGKLSNQSVDDLLVGARIEIEEKKMNPLDFALWKSAKPGETSWQSPWGKGRPGWHIECSAMVKKYLGETIDIHAGGADLIFPHHENEIAQSEMLTHKPLANYWMHNGYININNEKMSKSLGNILTVRELIEQYEPMVLRFLILSVHYRHPISFSEDLLIQAKNSVDRIKISIDNLLHRLEIEENDHLLEKEMKQVVEELKVRFEKEMDDDFNTANAITVLFDLMKQINIYIQQEKVSKQTMIVMLDIMKTWLNILGLEPLLVEGTKSSSEDWIEELIEERNIARKNKNWQRADEIRNQLFEKGILLEDTPQGVRWKRK</sequence>
<accession>A0A135L7B6</accession>
<evidence type="ECO:0000256" key="1">
    <source>
        <dbReference type="ARBA" id="ARBA00004496"/>
    </source>
</evidence>
<evidence type="ECO:0000313" key="15">
    <source>
        <dbReference type="EMBL" id="KXG44882.1"/>
    </source>
</evidence>
<feature type="short sequence motif" description="'HIGH' region" evidence="13">
    <location>
        <begin position="30"/>
        <end position="40"/>
    </location>
</feature>
<dbReference type="Proteomes" id="UP000070352">
    <property type="component" value="Unassembled WGS sequence"/>
</dbReference>
<comment type="caution">
    <text evidence="15">The sequence shown here is derived from an EMBL/GenBank/DDBJ whole genome shotgun (WGS) entry which is preliminary data.</text>
</comment>
<dbReference type="RefSeq" id="WP_068727163.1">
    <property type="nucleotide sequence ID" value="NZ_LSKU01000001.1"/>
</dbReference>
<feature type="binding site" evidence="13">
    <location>
        <position position="233"/>
    </location>
    <ligand>
        <name>Zn(2+)</name>
        <dbReference type="ChEBI" id="CHEBI:29105"/>
    </ligand>
</feature>
<dbReference type="GO" id="GO:0005829">
    <property type="term" value="C:cytosol"/>
    <property type="evidence" value="ECO:0007669"/>
    <property type="project" value="TreeGrafter"/>
</dbReference>
<dbReference type="InterPro" id="IPR032678">
    <property type="entry name" value="tRNA-synt_1_cat_dom"/>
</dbReference>
<keyword evidence="5 13" id="KW-0436">Ligase</keyword>
<dbReference type="GO" id="GO:0004817">
    <property type="term" value="F:cysteine-tRNA ligase activity"/>
    <property type="evidence" value="ECO:0007669"/>
    <property type="project" value="UniProtKB-UniRule"/>
</dbReference>
<evidence type="ECO:0000256" key="12">
    <source>
        <dbReference type="ARBA" id="ARBA00047398"/>
    </source>
</evidence>
<feature type="short sequence motif" description="'KMSKS' region" evidence="13">
    <location>
        <begin position="265"/>
        <end position="269"/>
    </location>
</feature>
<evidence type="ECO:0000256" key="8">
    <source>
        <dbReference type="ARBA" id="ARBA00022833"/>
    </source>
</evidence>
<dbReference type="PANTHER" id="PTHR10890">
    <property type="entry name" value="CYSTEINYL-TRNA SYNTHETASE"/>
    <property type="match status" value="1"/>
</dbReference>